<comment type="caution">
    <text evidence="4">The sequence shown here is derived from an EMBL/GenBank/DDBJ whole genome shotgun (WGS) entry which is preliminary data.</text>
</comment>
<dbReference type="PANTHER" id="PTHR15680">
    <property type="entry name" value="RIBOSOMAL PROTEIN L19"/>
    <property type="match status" value="1"/>
</dbReference>
<dbReference type="SUPFAM" id="SSF50104">
    <property type="entry name" value="Translation proteins SH3-like domain"/>
    <property type="match status" value="1"/>
</dbReference>
<dbReference type="InterPro" id="IPR038657">
    <property type="entry name" value="Ribosomal_bL19_sf"/>
</dbReference>
<accession>R4X8J3</accession>
<keyword evidence="3" id="KW-0687">Ribonucleoprotein</keyword>
<organism evidence="4 5">
    <name type="scientific">Taphrina deformans (strain PYCC 5710 / ATCC 11124 / CBS 356.35 / IMI 108563 / JCM 9778 / NBRC 8474)</name>
    <name type="common">Peach leaf curl fungus</name>
    <name type="synonym">Lalaria deformans</name>
    <dbReference type="NCBI Taxonomy" id="1097556"/>
    <lineage>
        <taxon>Eukaryota</taxon>
        <taxon>Fungi</taxon>
        <taxon>Dikarya</taxon>
        <taxon>Ascomycota</taxon>
        <taxon>Taphrinomycotina</taxon>
        <taxon>Taphrinomycetes</taxon>
        <taxon>Taphrinales</taxon>
        <taxon>Taphrinaceae</taxon>
        <taxon>Taphrina</taxon>
    </lineage>
</organism>
<dbReference type="PANTHER" id="PTHR15680:SF9">
    <property type="entry name" value="LARGE RIBOSOMAL SUBUNIT PROTEIN BL19M"/>
    <property type="match status" value="1"/>
</dbReference>
<dbReference type="Pfam" id="PF01245">
    <property type="entry name" value="Ribosomal_L19"/>
    <property type="match status" value="1"/>
</dbReference>
<comment type="similarity">
    <text evidence="1">Belongs to the bacterial ribosomal protein bL19 family.</text>
</comment>
<dbReference type="Proteomes" id="UP000013776">
    <property type="component" value="Unassembled WGS sequence"/>
</dbReference>
<evidence type="ECO:0000256" key="3">
    <source>
        <dbReference type="ARBA" id="ARBA00023274"/>
    </source>
</evidence>
<evidence type="ECO:0000256" key="2">
    <source>
        <dbReference type="ARBA" id="ARBA00022980"/>
    </source>
</evidence>
<evidence type="ECO:0000256" key="1">
    <source>
        <dbReference type="ARBA" id="ARBA00005781"/>
    </source>
</evidence>
<dbReference type="Gene3D" id="2.30.30.790">
    <property type="match status" value="1"/>
</dbReference>
<dbReference type="EMBL" id="CAHR02000063">
    <property type="protein sequence ID" value="CCG81928.1"/>
    <property type="molecule type" value="Genomic_DNA"/>
</dbReference>
<dbReference type="GO" id="GO:0006412">
    <property type="term" value="P:translation"/>
    <property type="evidence" value="ECO:0007669"/>
    <property type="project" value="InterPro"/>
</dbReference>
<keyword evidence="5" id="KW-1185">Reference proteome</keyword>
<dbReference type="VEuPathDB" id="FungiDB:TAPDE_001819"/>
<protein>
    <submittedName>
        <fullName evidence="4">Mitochondrial ribosomal protein</fullName>
    </submittedName>
</protein>
<proteinExistence type="inferred from homology"/>
<keyword evidence="2 4" id="KW-0689">Ribosomal protein</keyword>
<evidence type="ECO:0000313" key="4">
    <source>
        <dbReference type="EMBL" id="CCG81928.1"/>
    </source>
</evidence>
<dbReference type="GO" id="GO:0005762">
    <property type="term" value="C:mitochondrial large ribosomal subunit"/>
    <property type="evidence" value="ECO:0007669"/>
    <property type="project" value="TreeGrafter"/>
</dbReference>
<dbReference type="eggNOG" id="KOG1698">
    <property type="taxonomic scope" value="Eukaryota"/>
</dbReference>
<sequence>MLAVSNTLLSRVDPTGERQAMISRKNSKGLRVGQALSIYAYNNYPAPTPISVFSGYLIGIKRSGVESSLRIRSRVMRIGTEMRFPVFSPTIKEIRVIKETPPKKIRRAKLFYMRDEKHDRGSVDAILKADRERREVSEKSAKASKK</sequence>
<dbReference type="AlphaFoldDB" id="R4X8J3"/>
<gene>
    <name evidence="4" type="ORF">TAPDE_001819</name>
</gene>
<name>R4X8J3_TAPDE</name>
<evidence type="ECO:0000313" key="5">
    <source>
        <dbReference type="Proteomes" id="UP000013776"/>
    </source>
</evidence>
<dbReference type="InterPro" id="IPR001857">
    <property type="entry name" value="Ribosomal_bL19"/>
</dbReference>
<dbReference type="OrthoDB" id="432645at2759"/>
<reference evidence="4 5" key="1">
    <citation type="journal article" date="2013" name="MBio">
        <title>Genome sequencing of the plant pathogen Taphrina deformans, the causal agent of peach leaf curl.</title>
        <authorList>
            <person name="Cisse O.H."/>
            <person name="Almeida J.M.G.C.F."/>
            <person name="Fonseca A."/>
            <person name="Kumar A.A."/>
            <person name="Salojaervi J."/>
            <person name="Overmyer K."/>
            <person name="Hauser P.M."/>
            <person name="Pagni M."/>
        </authorList>
    </citation>
    <scope>NUCLEOTIDE SEQUENCE [LARGE SCALE GENOMIC DNA]</scope>
    <source>
        <strain evidence="5">PYCC 5710 / ATCC 11124 / CBS 356.35 / IMI 108563 / JCM 9778 / NBRC 8474</strain>
    </source>
</reference>
<dbReference type="GO" id="GO:0003735">
    <property type="term" value="F:structural constituent of ribosome"/>
    <property type="evidence" value="ECO:0007669"/>
    <property type="project" value="InterPro"/>
</dbReference>
<dbReference type="STRING" id="1097556.R4X8J3"/>
<dbReference type="InterPro" id="IPR008991">
    <property type="entry name" value="Translation_prot_SH3-like_sf"/>
</dbReference>